<sequence length="468" mass="54769">MIHQYHLSQNNSNIITSNRVSPVMVNILALMNHHHRRREFHRTLKNNNNNSSTSDAGDQPDWSYWVAKETASSSAPSNEKGSGASQSLFDLILNKEEQPNQASSYQRNETLENFFASQTEERLQSEQLESLESAFQDFKDLIQPPSKPQELSHSYPLKYNREQYQELEQRVSKETDELLDGLTNEEIDKILWDTQLANDILKQKSLRDSRISLSNFEIRNEMDAERMALDQFRRAHRGLKQSEENMSDVERKINLLTRSYSYHLQQKKRDHILETEKDKKEQMYNVFKKQADNNPEAFKTFADSILKKQTIPIDFILQNYANGVTVEEITKMILAQEKPELAKPSYDVDHFSAIRKVVQTFIDARQEYCREILGVKTGRRHATGFTLYADRAISKDDSLGYIFNRHKAIRDVDRIERTISNLDENTPTKSEKAKRTARTAKRRLEGQRLDNTMKVFMWVKKYKKHILK</sequence>
<reference evidence="1 2" key="1">
    <citation type="journal article" date="2018" name="BMC Genomics">
        <title>The genome of Naegleria lovaniensis, the basis for a comparative approach to unravel pathogenicity factors of the human pathogenic amoeba N. fowleri.</title>
        <authorList>
            <person name="Liechti N."/>
            <person name="Schurch N."/>
            <person name="Bruggmann R."/>
            <person name="Wittwer M."/>
        </authorList>
    </citation>
    <scope>NUCLEOTIDE SEQUENCE [LARGE SCALE GENOMIC DNA]</scope>
    <source>
        <strain evidence="1 2">ATCC 30569</strain>
    </source>
</reference>
<dbReference type="AlphaFoldDB" id="A0AA88KJC5"/>
<dbReference type="Proteomes" id="UP000816034">
    <property type="component" value="Unassembled WGS sequence"/>
</dbReference>
<evidence type="ECO:0000313" key="2">
    <source>
        <dbReference type="Proteomes" id="UP000816034"/>
    </source>
</evidence>
<proteinExistence type="predicted"/>
<dbReference type="GeneID" id="68098838"/>
<evidence type="ECO:0000313" key="1">
    <source>
        <dbReference type="EMBL" id="KAG2381395.1"/>
    </source>
</evidence>
<protein>
    <submittedName>
        <fullName evidence="1">Uncharacterized protein</fullName>
    </submittedName>
</protein>
<accession>A0AA88KJC5</accession>
<keyword evidence="2" id="KW-1185">Reference proteome</keyword>
<dbReference type="EMBL" id="PYSW02000027">
    <property type="protein sequence ID" value="KAG2381395.1"/>
    <property type="molecule type" value="Genomic_DNA"/>
</dbReference>
<comment type="caution">
    <text evidence="1">The sequence shown here is derived from an EMBL/GenBank/DDBJ whole genome shotgun (WGS) entry which is preliminary data.</text>
</comment>
<organism evidence="1 2">
    <name type="scientific">Naegleria lovaniensis</name>
    <name type="common">Amoeba</name>
    <dbReference type="NCBI Taxonomy" id="51637"/>
    <lineage>
        <taxon>Eukaryota</taxon>
        <taxon>Discoba</taxon>
        <taxon>Heterolobosea</taxon>
        <taxon>Tetramitia</taxon>
        <taxon>Eutetramitia</taxon>
        <taxon>Vahlkampfiidae</taxon>
        <taxon>Naegleria</taxon>
    </lineage>
</organism>
<gene>
    <name evidence="1" type="ORF">C9374_006384</name>
</gene>
<dbReference type="RefSeq" id="XP_044547075.1">
    <property type="nucleotide sequence ID" value="XM_044696238.1"/>
</dbReference>
<name>A0AA88KJC5_NAELO</name>